<gene>
    <name evidence="2" type="ORF">GCM10009554_27100</name>
</gene>
<comment type="caution">
    <text evidence="2">The sequence shown here is derived from an EMBL/GenBank/DDBJ whole genome shotgun (WGS) entry which is preliminary data.</text>
</comment>
<organism evidence="2 3">
    <name type="scientific">Kribbella koreensis</name>
    <dbReference type="NCBI Taxonomy" id="57909"/>
    <lineage>
        <taxon>Bacteria</taxon>
        <taxon>Bacillati</taxon>
        <taxon>Actinomycetota</taxon>
        <taxon>Actinomycetes</taxon>
        <taxon>Propionibacteriales</taxon>
        <taxon>Kribbellaceae</taxon>
        <taxon>Kribbella</taxon>
    </lineage>
</organism>
<evidence type="ECO:0000259" key="1">
    <source>
        <dbReference type="Pfam" id="PF12697"/>
    </source>
</evidence>
<proteinExistence type="predicted"/>
<feature type="domain" description="AB hydrolase-1" evidence="1">
    <location>
        <begin position="45"/>
        <end position="268"/>
    </location>
</feature>
<dbReference type="SUPFAM" id="SSF53474">
    <property type="entry name" value="alpha/beta-Hydrolases"/>
    <property type="match status" value="1"/>
</dbReference>
<dbReference type="InterPro" id="IPR000073">
    <property type="entry name" value="AB_hydrolase_1"/>
</dbReference>
<keyword evidence="3" id="KW-1185">Reference proteome</keyword>
<dbReference type="InterPro" id="IPR029058">
    <property type="entry name" value="AB_hydrolase_fold"/>
</dbReference>
<dbReference type="GO" id="GO:0016787">
    <property type="term" value="F:hydrolase activity"/>
    <property type="evidence" value="ECO:0007669"/>
    <property type="project" value="UniProtKB-KW"/>
</dbReference>
<dbReference type="InterPro" id="IPR052897">
    <property type="entry name" value="Sec-Metab_Biosynth_Hydrolase"/>
</dbReference>
<dbReference type="Proteomes" id="UP001500542">
    <property type="component" value="Unassembled WGS sequence"/>
</dbReference>
<protein>
    <submittedName>
        <fullName evidence="2">Alpha/beta hydrolase</fullName>
    </submittedName>
</protein>
<accession>A0ABN1Q654</accession>
<dbReference type="PANTHER" id="PTHR37017">
    <property type="entry name" value="AB HYDROLASE-1 DOMAIN-CONTAINING PROTEIN-RELATED"/>
    <property type="match status" value="1"/>
</dbReference>
<dbReference type="Gene3D" id="3.40.50.1820">
    <property type="entry name" value="alpha/beta hydrolase"/>
    <property type="match status" value="1"/>
</dbReference>
<dbReference type="Pfam" id="PF12697">
    <property type="entry name" value="Abhydrolase_6"/>
    <property type="match status" value="1"/>
</dbReference>
<name>A0ABN1Q654_9ACTN</name>
<dbReference type="RefSeq" id="WP_343968621.1">
    <property type="nucleotide sequence ID" value="NZ_BAAAHK010000006.1"/>
</dbReference>
<evidence type="ECO:0000313" key="2">
    <source>
        <dbReference type="EMBL" id="GAA0938239.1"/>
    </source>
</evidence>
<dbReference type="PANTHER" id="PTHR37017:SF11">
    <property type="entry name" value="ESTERASE_LIPASE_THIOESTERASE DOMAIN-CONTAINING PROTEIN"/>
    <property type="match status" value="1"/>
</dbReference>
<evidence type="ECO:0000313" key="3">
    <source>
        <dbReference type="Proteomes" id="UP001500542"/>
    </source>
</evidence>
<sequence>MPKMRNAVRGLIAVLAVGALGLTLTGGAGRSAAAVDDSSVVKPTIVLVHGAWADGSSWSAVTERLQGRGYRVMVEPNPLRGLATDSAYLAGYLSSISGPLVLVGHSYGGAVITNAATGNPNVKALVYIDAFMPDAAESVVQLAAAKPGSGVAVADPSTVFDFVPIPGGGGNVDLYVKQELFRQIFAADVRPGTAAVLAASQRPLAASALDEPSGTPAWVSIPSWALIGTADKVIPPAELEVMAARAKSHVVRIESSHLAMVSHPSDVTAIITTAAKTVR</sequence>
<keyword evidence="2" id="KW-0378">Hydrolase</keyword>
<dbReference type="EMBL" id="BAAAHK010000006">
    <property type="protein sequence ID" value="GAA0938239.1"/>
    <property type="molecule type" value="Genomic_DNA"/>
</dbReference>
<reference evidence="2 3" key="1">
    <citation type="journal article" date="2019" name="Int. J. Syst. Evol. Microbiol.">
        <title>The Global Catalogue of Microorganisms (GCM) 10K type strain sequencing project: providing services to taxonomists for standard genome sequencing and annotation.</title>
        <authorList>
            <consortium name="The Broad Institute Genomics Platform"/>
            <consortium name="The Broad Institute Genome Sequencing Center for Infectious Disease"/>
            <person name="Wu L."/>
            <person name="Ma J."/>
        </authorList>
    </citation>
    <scope>NUCLEOTIDE SEQUENCE [LARGE SCALE GENOMIC DNA]</scope>
    <source>
        <strain evidence="2 3">JCM 10977</strain>
    </source>
</reference>